<organism evidence="1 2">
    <name type="scientific">Winogradskyella thalassocola</name>
    <dbReference type="NCBI Taxonomy" id="262004"/>
    <lineage>
        <taxon>Bacteria</taxon>
        <taxon>Pseudomonadati</taxon>
        <taxon>Bacteroidota</taxon>
        <taxon>Flavobacteriia</taxon>
        <taxon>Flavobacteriales</taxon>
        <taxon>Flavobacteriaceae</taxon>
        <taxon>Winogradskyella</taxon>
    </lineage>
</organism>
<evidence type="ECO:0000313" key="2">
    <source>
        <dbReference type="Proteomes" id="UP000199492"/>
    </source>
</evidence>
<dbReference type="STRING" id="262004.SAMN04489796_1011390"/>
<sequence length="36" mass="3968">MSITLLQTNQVKAPYLGKPHYPITGLDKLGLKITTI</sequence>
<reference evidence="2" key="1">
    <citation type="submission" date="2016-10" db="EMBL/GenBank/DDBJ databases">
        <authorList>
            <person name="Varghese N."/>
            <person name="Submissions S."/>
        </authorList>
    </citation>
    <scope>NUCLEOTIDE SEQUENCE [LARGE SCALE GENOMIC DNA]</scope>
    <source>
        <strain evidence="2">DSM 15363</strain>
    </source>
</reference>
<dbReference type="AlphaFoldDB" id="A0A1G7ZNN6"/>
<accession>A0A1G7ZNN6</accession>
<keyword evidence="2" id="KW-1185">Reference proteome</keyword>
<gene>
    <name evidence="1" type="ORF">SAMN04489796_1011390</name>
</gene>
<protein>
    <submittedName>
        <fullName evidence="1">Uncharacterized protein</fullName>
    </submittedName>
</protein>
<proteinExistence type="predicted"/>
<evidence type="ECO:0000313" key="1">
    <source>
        <dbReference type="EMBL" id="SDH10284.1"/>
    </source>
</evidence>
<dbReference type="EMBL" id="FNCZ01000001">
    <property type="protein sequence ID" value="SDH10284.1"/>
    <property type="molecule type" value="Genomic_DNA"/>
</dbReference>
<name>A0A1G7ZNN6_9FLAO</name>
<dbReference type="Proteomes" id="UP000199492">
    <property type="component" value="Unassembled WGS sequence"/>
</dbReference>